<dbReference type="InterPro" id="IPR008003">
    <property type="entry name" value="DUF739"/>
</dbReference>
<dbReference type="Pfam" id="PF05339">
    <property type="entry name" value="DUF739"/>
    <property type="match status" value="1"/>
</dbReference>
<sequence>MLKYDYSYLRGFIKQHFGRNQDYADYLGISATSLYDRLSNRTPFSQDEIDKTAQFDDLSGDDLMRLFFTKENTENRTTLAK</sequence>
<reference evidence="1 2" key="1">
    <citation type="submission" date="2019-08" db="EMBL/GenBank/DDBJ databases">
        <title>In-depth cultivation of the pig gut microbiome towards novel bacterial diversity and tailored functional studies.</title>
        <authorList>
            <person name="Wylensek D."/>
            <person name="Hitch T.C.A."/>
            <person name="Clavel T."/>
        </authorList>
    </citation>
    <scope>NUCLEOTIDE SEQUENCE [LARGE SCALE GENOMIC DNA]</scope>
    <source>
        <strain evidence="1 2">RF-744-FAT-4</strain>
    </source>
</reference>
<protein>
    <submittedName>
        <fullName evidence="1">DUF739 family protein</fullName>
    </submittedName>
</protein>
<proteinExistence type="predicted"/>
<dbReference type="AlphaFoldDB" id="A0A7X2T9I7"/>
<comment type="caution">
    <text evidence="1">The sequence shown here is derived from an EMBL/GenBank/DDBJ whole genome shotgun (WGS) entry which is preliminary data.</text>
</comment>
<keyword evidence="2" id="KW-1185">Reference proteome</keyword>
<gene>
    <name evidence="1" type="ORF">FYJ52_00145</name>
</gene>
<evidence type="ECO:0000313" key="2">
    <source>
        <dbReference type="Proteomes" id="UP000461754"/>
    </source>
</evidence>
<organism evidence="1 2">
    <name type="scientific">Pseudoramibacter porci</name>
    <dbReference type="NCBI Taxonomy" id="2606631"/>
    <lineage>
        <taxon>Bacteria</taxon>
        <taxon>Bacillati</taxon>
        <taxon>Bacillota</taxon>
        <taxon>Clostridia</taxon>
        <taxon>Eubacteriales</taxon>
        <taxon>Eubacteriaceae</taxon>
        <taxon>Pseudoramibacter</taxon>
    </lineage>
</organism>
<evidence type="ECO:0000313" key="1">
    <source>
        <dbReference type="EMBL" id="MSS18833.1"/>
    </source>
</evidence>
<name>A0A7X2T9I7_9FIRM</name>
<accession>A0A7X2T9I7</accession>
<dbReference type="EMBL" id="VUMO01000001">
    <property type="protein sequence ID" value="MSS18833.1"/>
    <property type="molecule type" value="Genomic_DNA"/>
</dbReference>
<dbReference type="Proteomes" id="UP000461754">
    <property type="component" value="Unassembled WGS sequence"/>
</dbReference>